<evidence type="ECO:0000256" key="2">
    <source>
        <dbReference type="ARBA" id="ARBA00023002"/>
    </source>
</evidence>
<gene>
    <name evidence="4" type="ORF">C5Y96_24455</name>
</gene>
<name>A0A2S8F004_9BACT</name>
<sequence length="463" mass="52716">MYDTIIIGAGMSGLAAGIRLAYFGQNVCILERHNTIGGLNSFYRMAGRDFDVGLHAVTNFTKKGEKKGPLGRLLRQLRFKWDEFALCPQLGSKVMFPGVELKFDNDIELLRSEIAQRFPKQADNFDRLRGQIMDYDDITPDNYAGSARTRLAEIITDPLLVEMLLCPLMWYGNAREQDMDWGQFCIMFRSIYMEGFARPLKGVRLLLKNLVKKFRELGGELKLRTGVSSLKIEEGQCVGVKLDDGTELMGRKVVSSAGWWETMRMCEEGIKPPVSEPGRLSFVETISVIKKQPVEVGYDSTIVFFNDTNKFHWVKPEDQLCDVRTGVICSPNNFDYEDGANLDEGYLRVTALANYDRWVNLSEQQYRYEKNRWYDLISDSVVRFIPEFRRHVVAVDMFTPKTIHRYTWHKNGAVYGAPEKHLDGTTHLDNLYICGTDQGYVGIIGSIMSGVSVANRYCLQDAG</sequence>
<protein>
    <submittedName>
        <fullName evidence="4">Phytoene dehydrogenase</fullName>
    </submittedName>
</protein>
<dbReference type="OrthoDB" id="9814556at2"/>
<evidence type="ECO:0000256" key="1">
    <source>
        <dbReference type="ARBA" id="ARBA00006046"/>
    </source>
</evidence>
<evidence type="ECO:0000259" key="3">
    <source>
        <dbReference type="Pfam" id="PF01593"/>
    </source>
</evidence>
<dbReference type="AlphaFoldDB" id="A0A2S8F004"/>
<dbReference type="RefSeq" id="WP_105358928.1">
    <property type="nucleotide sequence ID" value="NZ_PUIA01000081.1"/>
</dbReference>
<dbReference type="Pfam" id="PF01593">
    <property type="entry name" value="Amino_oxidase"/>
    <property type="match status" value="1"/>
</dbReference>
<reference evidence="4 5" key="1">
    <citation type="submission" date="2018-02" db="EMBL/GenBank/DDBJ databases">
        <title>Comparative genomes isolates from brazilian mangrove.</title>
        <authorList>
            <person name="Araujo J.E."/>
            <person name="Taketani R.G."/>
            <person name="Silva M.C.P."/>
            <person name="Loureco M.V."/>
            <person name="Andreote F.D."/>
        </authorList>
    </citation>
    <scope>NUCLEOTIDE SEQUENCE [LARGE SCALE GENOMIC DNA]</scope>
    <source>
        <strain evidence="4 5">HEX-2 MGV</strain>
    </source>
</reference>
<keyword evidence="2" id="KW-0560">Oxidoreductase</keyword>
<evidence type="ECO:0000313" key="5">
    <source>
        <dbReference type="Proteomes" id="UP000240009"/>
    </source>
</evidence>
<dbReference type="PANTHER" id="PTHR43734">
    <property type="entry name" value="PHYTOENE DESATURASE"/>
    <property type="match status" value="1"/>
</dbReference>
<dbReference type="PANTHER" id="PTHR43734:SF7">
    <property type="entry name" value="4,4'-DIAPONEUROSPORENE OXYGENASE"/>
    <property type="match status" value="1"/>
</dbReference>
<comment type="similarity">
    <text evidence="1">Belongs to the carotenoid/retinoid oxidoreductase family.</text>
</comment>
<organism evidence="4 5">
    <name type="scientific">Blastopirellula marina</name>
    <dbReference type="NCBI Taxonomy" id="124"/>
    <lineage>
        <taxon>Bacteria</taxon>
        <taxon>Pseudomonadati</taxon>
        <taxon>Planctomycetota</taxon>
        <taxon>Planctomycetia</taxon>
        <taxon>Pirellulales</taxon>
        <taxon>Pirellulaceae</taxon>
        <taxon>Blastopirellula</taxon>
    </lineage>
</organism>
<dbReference type="InterPro" id="IPR002937">
    <property type="entry name" value="Amino_oxidase"/>
</dbReference>
<accession>A0A2S8F004</accession>
<dbReference type="InterPro" id="IPR036188">
    <property type="entry name" value="FAD/NAD-bd_sf"/>
</dbReference>
<feature type="domain" description="Amine oxidase" evidence="3">
    <location>
        <begin position="11"/>
        <end position="456"/>
    </location>
</feature>
<dbReference type="Gene3D" id="3.50.50.60">
    <property type="entry name" value="FAD/NAD(P)-binding domain"/>
    <property type="match status" value="2"/>
</dbReference>
<dbReference type="EMBL" id="PUIA01000081">
    <property type="protein sequence ID" value="PQO25495.1"/>
    <property type="molecule type" value="Genomic_DNA"/>
</dbReference>
<dbReference type="SUPFAM" id="SSF51905">
    <property type="entry name" value="FAD/NAD(P)-binding domain"/>
    <property type="match status" value="1"/>
</dbReference>
<proteinExistence type="inferred from homology"/>
<dbReference type="Proteomes" id="UP000240009">
    <property type="component" value="Unassembled WGS sequence"/>
</dbReference>
<comment type="caution">
    <text evidence="4">The sequence shown here is derived from an EMBL/GenBank/DDBJ whole genome shotgun (WGS) entry which is preliminary data.</text>
</comment>
<dbReference type="GO" id="GO:0016491">
    <property type="term" value="F:oxidoreductase activity"/>
    <property type="evidence" value="ECO:0007669"/>
    <property type="project" value="UniProtKB-KW"/>
</dbReference>
<evidence type="ECO:0000313" key="4">
    <source>
        <dbReference type="EMBL" id="PQO25495.1"/>
    </source>
</evidence>